<feature type="transmembrane region" description="Helical" evidence="6">
    <location>
        <begin position="337"/>
        <end position="356"/>
    </location>
</feature>
<evidence type="ECO:0000256" key="3">
    <source>
        <dbReference type="ARBA" id="ARBA00022692"/>
    </source>
</evidence>
<evidence type="ECO:0000256" key="5">
    <source>
        <dbReference type="ARBA" id="ARBA00023136"/>
    </source>
</evidence>
<feature type="transmembrane region" description="Helical" evidence="6">
    <location>
        <begin position="41"/>
        <end position="63"/>
    </location>
</feature>
<dbReference type="InterPro" id="IPR001204">
    <property type="entry name" value="Phos_transporter"/>
</dbReference>
<keyword evidence="3 6" id="KW-0812">Transmembrane</keyword>
<dbReference type="EMBL" id="JACHVP010000001">
    <property type="protein sequence ID" value="MBB2965891.1"/>
    <property type="molecule type" value="Genomic_DNA"/>
</dbReference>
<feature type="transmembrane region" description="Helical" evidence="6">
    <location>
        <begin position="142"/>
        <end position="163"/>
    </location>
</feature>
<dbReference type="GO" id="GO:0035435">
    <property type="term" value="P:phosphate ion transmembrane transport"/>
    <property type="evidence" value="ECO:0007669"/>
    <property type="project" value="TreeGrafter"/>
</dbReference>
<keyword evidence="4 6" id="KW-1133">Transmembrane helix</keyword>
<organism evidence="7 8">
    <name type="scientific">Leifsonia aquatica</name>
    <name type="common">Corynebacterium aquaticum</name>
    <dbReference type="NCBI Taxonomy" id="144185"/>
    <lineage>
        <taxon>Bacteria</taxon>
        <taxon>Bacillati</taxon>
        <taxon>Actinomycetota</taxon>
        <taxon>Actinomycetes</taxon>
        <taxon>Micrococcales</taxon>
        <taxon>Microbacteriaceae</taxon>
        <taxon>Leifsonia</taxon>
    </lineage>
</organism>
<evidence type="ECO:0000313" key="7">
    <source>
        <dbReference type="EMBL" id="MBB2965891.1"/>
    </source>
</evidence>
<dbReference type="GO" id="GO:0016020">
    <property type="term" value="C:membrane"/>
    <property type="evidence" value="ECO:0007669"/>
    <property type="project" value="UniProtKB-SubCell"/>
</dbReference>
<feature type="transmembrane region" description="Helical" evidence="6">
    <location>
        <begin position="222"/>
        <end position="241"/>
    </location>
</feature>
<dbReference type="PANTHER" id="PTHR11101">
    <property type="entry name" value="PHOSPHATE TRANSPORTER"/>
    <property type="match status" value="1"/>
</dbReference>
<accession>A0A7W4UTC5</accession>
<comment type="caution">
    <text evidence="7">The sequence shown here is derived from an EMBL/GenBank/DDBJ whole genome shotgun (WGS) entry which is preliminary data.</text>
</comment>
<dbReference type="AlphaFoldDB" id="A0A7W4UTC5"/>
<keyword evidence="8" id="KW-1185">Reference proteome</keyword>
<proteinExistence type="inferred from homology"/>
<evidence type="ECO:0000256" key="6">
    <source>
        <dbReference type="RuleBase" id="RU363058"/>
    </source>
</evidence>
<dbReference type="RefSeq" id="WP_179699380.1">
    <property type="nucleotide sequence ID" value="NZ_DAMDIH010000006.1"/>
</dbReference>
<keyword evidence="5 6" id="KW-0472">Membrane</keyword>
<keyword evidence="6" id="KW-0592">Phosphate transport</keyword>
<comment type="subcellular location">
    <subcellularLocation>
        <location evidence="1 6">Membrane</location>
        <topology evidence="1 6">Multi-pass membrane protein</topology>
    </subcellularLocation>
</comment>
<dbReference type="Pfam" id="PF01384">
    <property type="entry name" value="PHO4"/>
    <property type="match status" value="2"/>
</dbReference>
<evidence type="ECO:0000256" key="1">
    <source>
        <dbReference type="ARBA" id="ARBA00004141"/>
    </source>
</evidence>
<sequence length="404" mass="41356">MDLTLIIVLVIALALFFDFTNGFHDTANAMATPIATGAMKPKVAVALAAVLNLIGAFLSTEVAKTISGGIIKEGSGGVQITPELIFAGLVGAIVWNMVTWLFGLPSSSSHALFGGLIGAAIVGAGIGAVDFLVVLDKVILPALIAPVTAGVVAYSATKLAYWITRRYDGRPDGRGGFRYGQIFSSSLVALAHGTNDAQKTMGVITLTLIAAGLQTAGTGPELWVVVSCALAIAIGTYSGGWRIIRTLGRGLTEVKPAQGFAAETSTAATILASSHLGFALSTTQVASGSVIGSGLGRRGSSVRWGTAGRIAIGWLLTLPAAGIVGAVAALIAGLGPVGILIDTVLGVGVVTLIFWLSRRNQVHSDNAVEPAPVQGQSEVAASARAVKIKKVKPLKKERTRKESA</sequence>
<name>A0A7W4UTC5_LEIAQ</name>
<feature type="transmembrane region" description="Helical" evidence="6">
    <location>
        <begin position="110"/>
        <end position="135"/>
    </location>
</feature>
<protein>
    <recommendedName>
        <fullName evidence="6">Phosphate transporter</fullName>
    </recommendedName>
</protein>
<evidence type="ECO:0000313" key="8">
    <source>
        <dbReference type="Proteomes" id="UP000538196"/>
    </source>
</evidence>
<evidence type="ECO:0000256" key="2">
    <source>
        <dbReference type="ARBA" id="ARBA00022448"/>
    </source>
</evidence>
<gene>
    <name evidence="7" type="ORF">FHX33_000623</name>
</gene>
<reference evidence="7 8" key="1">
    <citation type="submission" date="2020-08" db="EMBL/GenBank/DDBJ databases">
        <title>Sequencing the genomes of 1000 actinobacteria strains.</title>
        <authorList>
            <person name="Klenk H.-P."/>
        </authorList>
    </citation>
    <scope>NUCLEOTIDE SEQUENCE [LARGE SCALE GENOMIC DNA]</scope>
    <source>
        <strain evidence="7 8">DSM 20146</strain>
    </source>
</reference>
<feature type="transmembrane region" description="Helical" evidence="6">
    <location>
        <begin position="84"/>
        <end position="104"/>
    </location>
</feature>
<evidence type="ECO:0000256" key="4">
    <source>
        <dbReference type="ARBA" id="ARBA00022989"/>
    </source>
</evidence>
<feature type="transmembrane region" description="Helical" evidence="6">
    <location>
        <begin position="307"/>
        <end position="331"/>
    </location>
</feature>
<dbReference type="PANTHER" id="PTHR11101:SF54">
    <property type="entry name" value="LOW-AFFINITY INORGANIC PHOSPHATE TRANSPORTER-RELATED"/>
    <property type="match status" value="1"/>
</dbReference>
<dbReference type="Proteomes" id="UP000538196">
    <property type="component" value="Unassembled WGS sequence"/>
</dbReference>
<keyword evidence="2 6" id="KW-0813">Transport</keyword>
<dbReference type="GO" id="GO:0005315">
    <property type="term" value="F:phosphate transmembrane transporter activity"/>
    <property type="evidence" value="ECO:0007669"/>
    <property type="project" value="InterPro"/>
</dbReference>
<comment type="similarity">
    <text evidence="6">Belongs to the inorganic phosphate transporter (PiT) (TC 2.A.20) family.</text>
</comment>